<evidence type="ECO:0000256" key="6">
    <source>
        <dbReference type="ARBA" id="ARBA00022989"/>
    </source>
</evidence>
<feature type="transmembrane region" description="Helical" evidence="8">
    <location>
        <begin position="349"/>
        <end position="366"/>
    </location>
</feature>
<feature type="transmembrane region" description="Helical" evidence="8">
    <location>
        <begin position="757"/>
        <end position="778"/>
    </location>
</feature>
<feature type="transmembrane region" description="Helical" evidence="8">
    <location>
        <begin position="527"/>
        <end position="546"/>
    </location>
</feature>
<accession>A0A5N4ANM4</accession>
<keyword evidence="2" id="KW-0813">Transport</keyword>
<evidence type="ECO:0000256" key="4">
    <source>
        <dbReference type="ARBA" id="ARBA00022597"/>
    </source>
</evidence>
<feature type="transmembrane region" description="Helical" evidence="8">
    <location>
        <begin position="584"/>
        <end position="603"/>
    </location>
</feature>
<dbReference type="InterPro" id="IPR005829">
    <property type="entry name" value="Sugar_transporter_CS"/>
</dbReference>
<dbReference type="GO" id="GO:0022857">
    <property type="term" value="F:transmembrane transporter activity"/>
    <property type="evidence" value="ECO:0007669"/>
    <property type="project" value="InterPro"/>
</dbReference>
<protein>
    <recommendedName>
        <fullName evidence="9">Major facilitator superfamily (MFS) profile domain-containing protein</fullName>
    </recommendedName>
</protein>
<feature type="transmembrane region" description="Helical" evidence="8">
    <location>
        <begin position="284"/>
        <end position="304"/>
    </location>
</feature>
<reference evidence="10 11" key="1">
    <citation type="journal article" date="2018" name="Elife">
        <title>Firefly genomes illuminate parallel origins of bioluminescence in beetles.</title>
        <authorList>
            <person name="Fallon T.R."/>
            <person name="Lower S.E."/>
            <person name="Chang C.H."/>
            <person name="Bessho-Uehara M."/>
            <person name="Martin G.J."/>
            <person name="Bewick A.J."/>
            <person name="Behringer M."/>
            <person name="Debat H.J."/>
            <person name="Wong I."/>
            <person name="Day J.C."/>
            <person name="Suvorov A."/>
            <person name="Silva C.J."/>
            <person name="Stanger-Hall K.F."/>
            <person name="Hall D.W."/>
            <person name="Schmitz R.J."/>
            <person name="Nelson D.R."/>
            <person name="Lewis S.M."/>
            <person name="Shigenobu S."/>
            <person name="Bybee S.M."/>
            <person name="Larracuente A.M."/>
            <person name="Oba Y."/>
            <person name="Weng J.K."/>
        </authorList>
    </citation>
    <scope>NUCLEOTIDE SEQUENCE [LARGE SCALE GENOMIC DNA]</scope>
    <source>
        <strain evidence="10">1611_PpyrPB1</strain>
        <tissue evidence="10">Whole body</tissue>
    </source>
</reference>
<keyword evidence="7 8" id="KW-0472">Membrane</keyword>
<dbReference type="GO" id="GO:0005886">
    <property type="term" value="C:plasma membrane"/>
    <property type="evidence" value="ECO:0007669"/>
    <property type="project" value="UniProtKB-SubCell"/>
</dbReference>
<evidence type="ECO:0000256" key="1">
    <source>
        <dbReference type="ARBA" id="ARBA00004651"/>
    </source>
</evidence>
<keyword evidence="5 8" id="KW-0812">Transmembrane</keyword>
<dbReference type="FunFam" id="1.20.1250.20:FF:000218">
    <property type="entry name" value="facilitated trehalose transporter Tret1"/>
    <property type="match status" value="2"/>
</dbReference>
<dbReference type="PANTHER" id="PTHR48021:SF46">
    <property type="entry name" value="MAJOR FACILITATOR SUPERFAMILY (MFS) PROFILE DOMAIN-CONTAINING PROTEIN"/>
    <property type="match status" value="1"/>
</dbReference>
<feature type="transmembrane region" description="Helical" evidence="8">
    <location>
        <begin position="251"/>
        <end position="272"/>
    </location>
</feature>
<feature type="transmembrane region" description="Helical" evidence="8">
    <location>
        <begin position="86"/>
        <end position="105"/>
    </location>
</feature>
<feature type="domain" description="Major facilitator superfamily (MFS) profile" evidence="9">
    <location>
        <begin position="458"/>
        <end position="882"/>
    </location>
</feature>
<feature type="transmembrane region" description="Helical" evidence="8">
    <location>
        <begin position="497"/>
        <end position="515"/>
    </location>
</feature>
<dbReference type="PROSITE" id="PS00217">
    <property type="entry name" value="SUGAR_TRANSPORT_2"/>
    <property type="match status" value="2"/>
</dbReference>
<feature type="transmembrane region" description="Helical" evidence="8">
    <location>
        <begin position="386"/>
        <end position="407"/>
    </location>
</feature>
<feature type="transmembrane region" description="Helical" evidence="8">
    <location>
        <begin position="790"/>
        <end position="807"/>
    </location>
</feature>
<dbReference type="PROSITE" id="PS50850">
    <property type="entry name" value="MFS"/>
    <property type="match status" value="2"/>
</dbReference>
<dbReference type="AlphaFoldDB" id="A0A5N4ANM4"/>
<feature type="transmembrane region" description="Helical" evidence="8">
    <location>
        <begin position="552"/>
        <end position="572"/>
    </location>
</feature>
<dbReference type="SUPFAM" id="SSF103473">
    <property type="entry name" value="MFS general substrate transporter"/>
    <property type="match status" value="2"/>
</dbReference>
<keyword evidence="3" id="KW-1003">Cell membrane</keyword>
<proteinExistence type="predicted"/>
<feature type="transmembrane region" description="Helical" evidence="8">
    <location>
        <begin position="316"/>
        <end position="337"/>
    </location>
</feature>
<name>A0A5N4ANM4_PHOPY</name>
<feature type="transmembrane region" description="Helical" evidence="8">
    <location>
        <begin position="854"/>
        <end position="877"/>
    </location>
</feature>
<organism evidence="10 11">
    <name type="scientific">Photinus pyralis</name>
    <name type="common">Common eastern firefly</name>
    <name type="synonym">Lampyris pyralis</name>
    <dbReference type="NCBI Taxonomy" id="7054"/>
    <lineage>
        <taxon>Eukaryota</taxon>
        <taxon>Metazoa</taxon>
        <taxon>Ecdysozoa</taxon>
        <taxon>Arthropoda</taxon>
        <taxon>Hexapoda</taxon>
        <taxon>Insecta</taxon>
        <taxon>Pterygota</taxon>
        <taxon>Neoptera</taxon>
        <taxon>Endopterygota</taxon>
        <taxon>Coleoptera</taxon>
        <taxon>Polyphaga</taxon>
        <taxon>Elateriformia</taxon>
        <taxon>Elateroidea</taxon>
        <taxon>Lampyridae</taxon>
        <taxon>Lampyrinae</taxon>
        <taxon>Photinus</taxon>
    </lineage>
</organism>
<dbReference type="InterPro" id="IPR050549">
    <property type="entry name" value="MFS_Trehalose_Transporter"/>
</dbReference>
<dbReference type="PANTHER" id="PTHR48021">
    <property type="match status" value="1"/>
</dbReference>
<evidence type="ECO:0000256" key="2">
    <source>
        <dbReference type="ARBA" id="ARBA00022448"/>
    </source>
</evidence>
<gene>
    <name evidence="10" type="ORF">PPYR_06786</name>
</gene>
<feature type="transmembrane region" description="Helical" evidence="8">
    <location>
        <begin position="692"/>
        <end position="713"/>
    </location>
</feature>
<feature type="transmembrane region" description="Helical" evidence="8">
    <location>
        <begin position="827"/>
        <end position="848"/>
    </location>
</feature>
<sequence length="902" mass="99409">MKGTICILEKRLLQYSAATTGLLAAFSSGLNLGWTSPYLPTLLSEASPITMTADQSYWVVTSYLLAGLCGSILLSIVGRKIGRKTILLWSSVPFCTAWTVIAFASTLPILLIGRIIIGLAQGLVFATLPMYLSEISDKEIRGFLCSLISVLLFLGAMVINVIGTYMTIKISSLICLIIPVLQFVTFFWMPESPNYLLMKGKREEARQALIALKGSDEADRSLDVIVEVIEENRLNKTGFISIFEKNNRSKLVTLLGLRVAQQFCGVIAFNIFAQTIFQESADSISPLLGTVILYTVQIVFSVLSSLSVDKLGRRPLLIVSAIGTICVLLAGGAFFFIRDVIKADTSHVSFAPALILILFTFCYSLGLQTMPNFMAAELYPTNLKPYACTIGDVMFYSFSAIVSQYFQFTKDNYGLFVPFWTFAVCSIIGLQVVNGSFCATRMKATNRLLEKRPLQYSAAATGLLVAFCSGLNLGWTSPYLPILLSEHSPIKMTASESSWLGTTYLLGGLCGSILLSIVGRKIGRKTILFWSSVPFFTAWAVIAFATTLPILLIGRIITGLTQGLAFATLPMYLSEISDKEIRGFLCSLITVFLYVGAMVINVIGTYMTIKISSLICLIIPVLQFVAFFWMPESPNYLLMKGKREKARQELIALKGADAADRSLDVIVDVIEEEMLSKTGFISIFEKNNRSKLLTLFGLRLTQQFCGVIAFNISAQTIFQESADSISPLLGTIVLYTVQIVFSVLSSLAVDKLGRKPLLIVSTIGTICVLLAGGAFFFIRDVIKTDTSHVSFVPALILIVFTFCYSLGLQTMPNFMAAELYPTNLKPYACTIGDVMFYSFSTIVSQYFQFTKDNYGLYVPFWSFAVSCIIGLGISVIFMPETKNKTLEDIQKELSRKQKKGKK</sequence>
<feature type="transmembrane region" description="Helical" evidence="8">
    <location>
        <begin position="609"/>
        <end position="630"/>
    </location>
</feature>
<dbReference type="InterPro" id="IPR005828">
    <property type="entry name" value="MFS_sugar_transport-like"/>
</dbReference>
<evidence type="ECO:0000256" key="8">
    <source>
        <dbReference type="SAM" id="Phobius"/>
    </source>
</evidence>
<evidence type="ECO:0000256" key="7">
    <source>
        <dbReference type="ARBA" id="ARBA00023136"/>
    </source>
</evidence>
<dbReference type="InParanoid" id="A0A5N4ANM4"/>
<dbReference type="InterPro" id="IPR020846">
    <property type="entry name" value="MFS_dom"/>
</dbReference>
<dbReference type="EMBL" id="VVIM01000005">
    <property type="protein sequence ID" value="KAB0798906.1"/>
    <property type="molecule type" value="Genomic_DNA"/>
</dbReference>
<feature type="transmembrane region" description="Helical" evidence="8">
    <location>
        <begin position="413"/>
        <end position="433"/>
    </location>
</feature>
<feature type="transmembrane region" description="Helical" evidence="8">
    <location>
        <begin position="725"/>
        <end position="745"/>
    </location>
</feature>
<feature type="transmembrane region" description="Helical" evidence="8">
    <location>
        <begin position="12"/>
        <end position="35"/>
    </location>
</feature>
<evidence type="ECO:0000256" key="3">
    <source>
        <dbReference type="ARBA" id="ARBA00022475"/>
    </source>
</evidence>
<dbReference type="InterPro" id="IPR036259">
    <property type="entry name" value="MFS_trans_sf"/>
</dbReference>
<evidence type="ECO:0000259" key="9">
    <source>
        <dbReference type="PROSITE" id="PS50850"/>
    </source>
</evidence>
<feature type="transmembrane region" description="Helical" evidence="8">
    <location>
        <begin position="454"/>
        <end position="477"/>
    </location>
</feature>
<dbReference type="PROSITE" id="PS00216">
    <property type="entry name" value="SUGAR_TRANSPORT_1"/>
    <property type="match status" value="2"/>
</dbReference>
<comment type="caution">
    <text evidence="10">The sequence shown here is derived from an EMBL/GenBank/DDBJ whole genome shotgun (WGS) entry which is preliminary data.</text>
</comment>
<keyword evidence="11" id="KW-1185">Reference proteome</keyword>
<feature type="transmembrane region" description="Helical" evidence="8">
    <location>
        <begin position="55"/>
        <end position="74"/>
    </location>
</feature>
<feature type="transmembrane region" description="Helical" evidence="8">
    <location>
        <begin position="168"/>
        <end position="189"/>
    </location>
</feature>
<keyword evidence="4" id="KW-0762">Sugar transport</keyword>
<dbReference type="Proteomes" id="UP000327044">
    <property type="component" value="Unassembled WGS sequence"/>
</dbReference>
<feature type="transmembrane region" description="Helical" evidence="8">
    <location>
        <begin position="143"/>
        <end position="162"/>
    </location>
</feature>
<dbReference type="Pfam" id="PF00083">
    <property type="entry name" value="Sugar_tr"/>
    <property type="match status" value="2"/>
</dbReference>
<evidence type="ECO:0000256" key="5">
    <source>
        <dbReference type="ARBA" id="ARBA00022692"/>
    </source>
</evidence>
<comment type="subcellular location">
    <subcellularLocation>
        <location evidence="1">Cell membrane</location>
        <topology evidence="1">Multi-pass membrane protein</topology>
    </subcellularLocation>
</comment>
<dbReference type="Gene3D" id="1.20.1250.20">
    <property type="entry name" value="MFS general substrate transporter like domains"/>
    <property type="match status" value="2"/>
</dbReference>
<feature type="domain" description="Major facilitator superfamily (MFS) profile" evidence="9">
    <location>
        <begin position="17"/>
        <end position="441"/>
    </location>
</feature>
<keyword evidence="6 8" id="KW-1133">Transmembrane helix</keyword>
<feature type="transmembrane region" description="Helical" evidence="8">
    <location>
        <begin position="111"/>
        <end position="131"/>
    </location>
</feature>
<evidence type="ECO:0000313" key="11">
    <source>
        <dbReference type="Proteomes" id="UP000327044"/>
    </source>
</evidence>
<evidence type="ECO:0000313" key="10">
    <source>
        <dbReference type="EMBL" id="KAB0798906.1"/>
    </source>
</evidence>